<feature type="region of interest" description="Disordered" evidence="1">
    <location>
        <begin position="459"/>
        <end position="481"/>
    </location>
</feature>
<reference evidence="2 3" key="1">
    <citation type="submission" date="2020-03" db="EMBL/GenBank/DDBJ databases">
        <title>Two novel Motilibacter sp.</title>
        <authorList>
            <person name="Liu S."/>
        </authorList>
    </citation>
    <scope>NUCLEOTIDE SEQUENCE [LARGE SCALE GENOMIC DNA]</scope>
    <source>
        <strain evidence="2 3">E257</strain>
    </source>
</reference>
<protein>
    <recommendedName>
        <fullName evidence="4">APOBEC-like N-terminal domain-containing protein</fullName>
    </recommendedName>
</protein>
<comment type="caution">
    <text evidence="2">The sequence shown here is derived from an EMBL/GenBank/DDBJ whole genome shotgun (WGS) entry which is preliminary data.</text>
</comment>
<proteinExistence type="predicted"/>
<dbReference type="Gene3D" id="3.40.140.10">
    <property type="entry name" value="Cytidine Deaminase, domain 2"/>
    <property type="match status" value="1"/>
</dbReference>
<name>A0ABX0GVY3_9ACTN</name>
<organism evidence="2 3">
    <name type="scientific">Motilibacter deserti</name>
    <dbReference type="NCBI Taxonomy" id="2714956"/>
    <lineage>
        <taxon>Bacteria</taxon>
        <taxon>Bacillati</taxon>
        <taxon>Actinomycetota</taxon>
        <taxon>Actinomycetes</taxon>
        <taxon>Motilibacterales</taxon>
        <taxon>Motilibacteraceae</taxon>
        <taxon>Motilibacter</taxon>
    </lineage>
</organism>
<evidence type="ECO:0000256" key="1">
    <source>
        <dbReference type="SAM" id="MobiDB-lite"/>
    </source>
</evidence>
<sequence length="789" mass="83520">MQRGFWDRVGGAISGAASAVGRGISSAAGAVAGAAKDRILGTLAGWARRMPGYGLLCVVLGRDPVSGQAVERTATTVIGAIAGLIPGGAAIVQNLTQSGAIQRAADWLTTAWGQLGLTWDAIRGLFSRAWDALTPGDILNPAGAWDKIAGIFGPPLARLRDFAVGAGGKLLEFVFEGVLSMAGGAGDQVMAIVRRAGGVLTTIVRNPIGFAGNLVAAVRGGLGHFLANIVSHLQTGLFGWLTGALRGAVTLPARFDLRGILSFAMEMLGLTWAAIRPRIARLIGEPRLALIERTVDWVQSVVTGGLGAIADRIASFAGGLVDTVLGGIRDWVANSVVGAAITRLITMFNPAGAIIQAILAVYNTIKFFIERAQQLGALANSVFDSIAAIASGSIGNAVNAVEQAMSRALPVVLGFLARLLGIGDVATPVRNILGRVRGVIDSALDRVVGWVAGLARRLTGAGSGGSPRHGTSDNNRQKDPRLRELVATDVAEALPEGVRDEAVQPAVRRIMRQRAPQGLDLLEVRTGAEPGKFDVYIAASPVTKVRSVKVDPADEQARQLLTDLGKPYAEFSLNIERNVILSGSFKWPSGRPTVGYGETAALAELHTSTRVTSYEKKLSRSETTHAEDLVISEVKSTWASSTGPTADETAPGETQPRAVLSLKVTRSPCARCAEHLGQLRAWARSQGWSLGIDVQSEALYHGEQDVEGSDGSITTLRHMRSGEAGLVRLREWGITMRILSPDDPTIQQELGKLSNEDRLALLHKLSRYNEKLDQAIQKVKRLPIALRPV</sequence>
<evidence type="ECO:0008006" key="4">
    <source>
        <dbReference type="Google" id="ProtNLM"/>
    </source>
</evidence>
<dbReference type="RefSeq" id="WP_166280711.1">
    <property type="nucleotide sequence ID" value="NZ_JAANNP010000003.1"/>
</dbReference>
<keyword evidence="3" id="KW-1185">Reference proteome</keyword>
<evidence type="ECO:0000313" key="2">
    <source>
        <dbReference type="EMBL" id="NHC13799.1"/>
    </source>
</evidence>
<dbReference type="EMBL" id="JAANNP010000003">
    <property type="protein sequence ID" value="NHC13799.1"/>
    <property type="molecule type" value="Genomic_DNA"/>
</dbReference>
<accession>A0ABX0GVY3</accession>
<evidence type="ECO:0000313" key="3">
    <source>
        <dbReference type="Proteomes" id="UP000800981"/>
    </source>
</evidence>
<dbReference type="Proteomes" id="UP000800981">
    <property type="component" value="Unassembled WGS sequence"/>
</dbReference>
<gene>
    <name evidence="2" type="ORF">G9H71_08400</name>
</gene>